<keyword evidence="6 7" id="KW-0472">Membrane</keyword>
<feature type="transmembrane region" description="Helical" evidence="9">
    <location>
        <begin position="31"/>
        <end position="51"/>
    </location>
</feature>
<evidence type="ECO:0000256" key="8">
    <source>
        <dbReference type="SAM" id="MobiDB-lite"/>
    </source>
</evidence>
<dbReference type="PANTHER" id="PTHR30329">
    <property type="entry name" value="STATOR ELEMENT OF FLAGELLAR MOTOR COMPLEX"/>
    <property type="match status" value="1"/>
</dbReference>
<evidence type="ECO:0000256" key="9">
    <source>
        <dbReference type="SAM" id="Phobius"/>
    </source>
</evidence>
<evidence type="ECO:0000256" key="3">
    <source>
        <dbReference type="ARBA" id="ARBA00022475"/>
    </source>
</evidence>
<keyword evidence="12" id="KW-1185">Reference proteome</keyword>
<dbReference type="InterPro" id="IPR006665">
    <property type="entry name" value="OmpA-like"/>
</dbReference>
<evidence type="ECO:0000256" key="6">
    <source>
        <dbReference type="ARBA" id="ARBA00023136"/>
    </source>
</evidence>
<keyword evidence="4 9" id="KW-0812">Transmembrane</keyword>
<feature type="compositionally biased region" description="Basic and acidic residues" evidence="8">
    <location>
        <begin position="90"/>
        <end position="99"/>
    </location>
</feature>
<dbReference type="Proteomes" id="UP000604737">
    <property type="component" value="Unassembled WGS sequence"/>
</dbReference>
<evidence type="ECO:0000256" key="7">
    <source>
        <dbReference type="PROSITE-ProRule" id="PRU00473"/>
    </source>
</evidence>
<comment type="caution">
    <text evidence="11">The sequence shown here is derived from an EMBL/GenBank/DDBJ whole genome shotgun (WGS) entry which is preliminary data.</text>
</comment>
<dbReference type="PROSITE" id="PS51123">
    <property type="entry name" value="OMPA_2"/>
    <property type="match status" value="1"/>
</dbReference>
<feature type="region of interest" description="Disordered" evidence="8">
    <location>
        <begin position="85"/>
        <end position="116"/>
    </location>
</feature>
<dbReference type="InterPro" id="IPR036737">
    <property type="entry name" value="OmpA-like_sf"/>
</dbReference>
<protein>
    <submittedName>
        <fullName evidence="11">Chemotaxis protein LafU</fullName>
    </submittedName>
</protein>
<reference evidence="12" key="1">
    <citation type="journal article" date="2019" name="Int. J. Syst. Evol. Microbiol.">
        <title>The Global Catalogue of Microorganisms (GCM) 10K type strain sequencing project: providing services to taxonomists for standard genome sequencing and annotation.</title>
        <authorList>
            <consortium name="The Broad Institute Genomics Platform"/>
            <consortium name="The Broad Institute Genome Sequencing Center for Infectious Disease"/>
            <person name="Wu L."/>
            <person name="Ma J."/>
        </authorList>
    </citation>
    <scope>NUCLEOTIDE SEQUENCE [LARGE SCALE GENOMIC DNA]</scope>
    <source>
        <strain evidence="12">KCTC 23701</strain>
    </source>
</reference>
<comment type="similarity">
    <text evidence="2">Belongs to the MotB family.</text>
</comment>
<evidence type="ECO:0000259" key="10">
    <source>
        <dbReference type="PROSITE" id="PS51123"/>
    </source>
</evidence>
<feature type="domain" description="OmpA-like" evidence="10">
    <location>
        <begin position="160"/>
        <end position="281"/>
    </location>
</feature>
<dbReference type="PANTHER" id="PTHR30329:SF21">
    <property type="entry name" value="LIPOPROTEIN YIAD-RELATED"/>
    <property type="match status" value="1"/>
</dbReference>
<dbReference type="Pfam" id="PF13677">
    <property type="entry name" value="MotB_plug"/>
    <property type="match status" value="1"/>
</dbReference>
<evidence type="ECO:0000313" key="11">
    <source>
        <dbReference type="EMBL" id="GHD63379.1"/>
    </source>
</evidence>
<name>A0ABQ3H204_9NEIS</name>
<proteinExistence type="inferred from homology"/>
<evidence type="ECO:0000256" key="4">
    <source>
        <dbReference type="ARBA" id="ARBA00022692"/>
    </source>
</evidence>
<dbReference type="CDD" id="cd07185">
    <property type="entry name" value="OmpA_C-like"/>
    <property type="match status" value="1"/>
</dbReference>
<dbReference type="InterPro" id="IPR025713">
    <property type="entry name" value="MotB-like_N_dom"/>
</dbReference>
<dbReference type="Pfam" id="PF00691">
    <property type="entry name" value="OmpA"/>
    <property type="match status" value="1"/>
</dbReference>
<keyword evidence="3" id="KW-1003">Cell membrane</keyword>
<organism evidence="11 12">
    <name type="scientific">Jeongeupia chitinilytica</name>
    <dbReference type="NCBI Taxonomy" id="1041641"/>
    <lineage>
        <taxon>Bacteria</taxon>
        <taxon>Pseudomonadati</taxon>
        <taxon>Pseudomonadota</taxon>
        <taxon>Betaproteobacteria</taxon>
        <taxon>Neisseriales</taxon>
        <taxon>Chitinibacteraceae</taxon>
        <taxon>Jeongeupia</taxon>
    </lineage>
</organism>
<gene>
    <name evidence="11" type="primary">lafU</name>
    <name evidence="11" type="ORF">GCM10007350_20640</name>
</gene>
<dbReference type="EMBL" id="BMYO01000005">
    <property type="protein sequence ID" value="GHD63379.1"/>
    <property type="molecule type" value="Genomic_DNA"/>
</dbReference>
<dbReference type="SUPFAM" id="SSF103088">
    <property type="entry name" value="OmpA-like"/>
    <property type="match status" value="1"/>
</dbReference>
<keyword evidence="5 9" id="KW-1133">Transmembrane helix</keyword>
<evidence type="ECO:0000256" key="1">
    <source>
        <dbReference type="ARBA" id="ARBA00004162"/>
    </source>
</evidence>
<dbReference type="InterPro" id="IPR050330">
    <property type="entry name" value="Bact_OuterMem_StrucFunc"/>
</dbReference>
<evidence type="ECO:0000256" key="5">
    <source>
        <dbReference type="ARBA" id="ARBA00022989"/>
    </source>
</evidence>
<evidence type="ECO:0000256" key="2">
    <source>
        <dbReference type="ARBA" id="ARBA00008914"/>
    </source>
</evidence>
<dbReference type="Gene3D" id="3.30.1330.60">
    <property type="entry name" value="OmpA-like domain"/>
    <property type="match status" value="1"/>
</dbReference>
<accession>A0ABQ3H204</accession>
<dbReference type="RefSeq" id="WP_189460488.1">
    <property type="nucleotide sequence ID" value="NZ_BMYO01000005.1"/>
</dbReference>
<evidence type="ECO:0000313" key="12">
    <source>
        <dbReference type="Proteomes" id="UP000604737"/>
    </source>
</evidence>
<comment type="subcellular location">
    <subcellularLocation>
        <location evidence="1">Cell membrane</location>
        <topology evidence="1">Single-pass membrane protein</topology>
    </subcellularLocation>
</comment>
<sequence length="325" mass="35094">MSLDKDKHDAAIVKRAAKKHHDDGHGGAWKVAFADFCLALMCLFLVLWVLAARNQEQAEELLRTPGGNIANEGGDKLLQHVSTSGSMIPREPRPGRDQSEGTTPGRGEGSEGTQADGIHLSKSRLESAADLQELANALSQLSDEANLSRNLQTVITPYGLRVLLHDTDKQGMFQSGSAMPTDPFRKLLHRMGPLFAQIDNQMLVVGHTDAHPYAGKSLSAYSNWSLSSNRAMVARVNLLEGGMPAKSILQVVGMADRAPLDVQDPLAAQNRRIELLILTSDQARLIGQMFAMPEASVPLVNGASTSLPDQSLLSTLRKKLSPPAQ</sequence>